<evidence type="ECO:0000256" key="2">
    <source>
        <dbReference type="SAM" id="Coils"/>
    </source>
</evidence>
<dbReference type="SMART" id="SM00422">
    <property type="entry name" value="HTH_MERR"/>
    <property type="match status" value="1"/>
</dbReference>
<dbReference type="PROSITE" id="PS50937">
    <property type="entry name" value="HTH_MERR_2"/>
    <property type="match status" value="1"/>
</dbReference>
<dbReference type="SUPFAM" id="SSF46955">
    <property type="entry name" value="Putative DNA-binding domain"/>
    <property type="match status" value="1"/>
</dbReference>
<proteinExistence type="predicted"/>
<dbReference type="Proteomes" id="UP001625389">
    <property type="component" value="Unassembled WGS sequence"/>
</dbReference>
<sequence length="145" mass="16957">MNSKKVSELLDVSIDTLRYYERVGVIPPVSRDKNGYRNYQDNDLNWIFLAKSLRNAGMSVESMIEFATLAQSKDDVTAAQKEVLHEQLEQLDAKFAELEKTRNLLKYKITTYDEHLAKFKSGEMNADNVEQLWNMRQFKMNEKNK</sequence>
<evidence type="ECO:0000259" key="3">
    <source>
        <dbReference type="PROSITE" id="PS50937"/>
    </source>
</evidence>
<feature type="domain" description="HTH merR-type" evidence="3">
    <location>
        <begin position="1"/>
        <end position="69"/>
    </location>
</feature>
<dbReference type="Pfam" id="PF13411">
    <property type="entry name" value="MerR_1"/>
    <property type="match status" value="1"/>
</dbReference>
<protein>
    <submittedName>
        <fullName evidence="4">MerR family transcriptional regulator</fullName>
    </submittedName>
</protein>
<keyword evidence="2" id="KW-0175">Coiled coil</keyword>
<name>A0ABW8U9P6_9LACO</name>
<dbReference type="InterPro" id="IPR009061">
    <property type="entry name" value="DNA-bd_dom_put_sf"/>
</dbReference>
<evidence type="ECO:0000313" key="5">
    <source>
        <dbReference type="Proteomes" id="UP001625389"/>
    </source>
</evidence>
<keyword evidence="1" id="KW-0238">DNA-binding</keyword>
<accession>A0ABW8U9P6</accession>
<comment type="caution">
    <text evidence="4">The sequence shown here is derived from an EMBL/GenBank/DDBJ whole genome shotgun (WGS) entry which is preliminary data.</text>
</comment>
<dbReference type="RefSeq" id="WP_407136857.1">
    <property type="nucleotide sequence ID" value="NZ_JBGQPK010000004.1"/>
</dbReference>
<dbReference type="InterPro" id="IPR000551">
    <property type="entry name" value="MerR-type_HTH_dom"/>
</dbReference>
<dbReference type="CDD" id="cd01109">
    <property type="entry name" value="HTH_YyaN"/>
    <property type="match status" value="1"/>
</dbReference>
<evidence type="ECO:0000256" key="1">
    <source>
        <dbReference type="ARBA" id="ARBA00023125"/>
    </source>
</evidence>
<dbReference type="EMBL" id="JBGQPK010000004">
    <property type="protein sequence ID" value="MFL2028403.1"/>
    <property type="molecule type" value="Genomic_DNA"/>
</dbReference>
<dbReference type="PANTHER" id="PTHR30204">
    <property type="entry name" value="REDOX-CYCLING DRUG-SENSING TRANSCRIPTIONAL ACTIVATOR SOXR"/>
    <property type="match status" value="1"/>
</dbReference>
<dbReference type="Gene3D" id="1.10.1660.10">
    <property type="match status" value="1"/>
</dbReference>
<organism evidence="4 5">
    <name type="scientific">Loigolactobacillus zhaoyuanensis</name>
    <dbReference type="NCBI Taxonomy" id="2486017"/>
    <lineage>
        <taxon>Bacteria</taxon>
        <taxon>Bacillati</taxon>
        <taxon>Bacillota</taxon>
        <taxon>Bacilli</taxon>
        <taxon>Lactobacillales</taxon>
        <taxon>Lactobacillaceae</taxon>
        <taxon>Loigolactobacillus</taxon>
    </lineage>
</organism>
<gene>
    <name evidence="4" type="ORF">ACEN34_02100</name>
</gene>
<dbReference type="InterPro" id="IPR047057">
    <property type="entry name" value="MerR_fam"/>
</dbReference>
<keyword evidence="5" id="KW-1185">Reference proteome</keyword>
<dbReference type="PANTHER" id="PTHR30204:SF98">
    <property type="entry name" value="HTH-TYPE TRANSCRIPTIONAL REGULATOR ADHR"/>
    <property type="match status" value="1"/>
</dbReference>
<feature type="coiled-coil region" evidence="2">
    <location>
        <begin position="81"/>
        <end position="108"/>
    </location>
</feature>
<reference evidence="4 5" key="1">
    <citation type="submission" date="2024-08" db="EMBL/GenBank/DDBJ databases">
        <authorList>
            <person name="Arias E."/>
        </authorList>
    </citation>
    <scope>NUCLEOTIDE SEQUENCE [LARGE SCALE GENOMIC DNA]</scope>
    <source>
        <strain evidence="4 5">FAM 25317</strain>
    </source>
</reference>
<evidence type="ECO:0000313" key="4">
    <source>
        <dbReference type="EMBL" id="MFL2028403.1"/>
    </source>
</evidence>